<proteinExistence type="predicted"/>
<dbReference type="EnsemblMetazoa" id="CapteT204229">
    <property type="protein sequence ID" value="CapteP204229"/>
    <property type="gene ID" value="CapteG204229"/>
</dbReference>
<gene>
    <name evidence="1" type="ORF">CAPTEDRAFT_204229</name>
</gene>
<keyword evidence="3" id="KW-1185">Reference proteome</keyword>
<organism evidence="1">
    <name type="scientific">Capitella teleta</name>
    <name type="common">Polychaete worm</name>
    <dbReference type="NCBI Taxonomy" id="283909"/>
    <lineage>
        <taxon>Eukaryota</taxon>
        <taxon>Metazoa</taxon>
        <taxon>Spiralia</taxon>
        <taxon>Lophotrochozoa</taxon>
        <taxon>Annelida</taxon>
        <taxon>Polychaeta</taxon>
        <taxon>Sedentaria</taxon>
        <taxon>Scolecida</taxon>
        <taxon>Capitellidae</taxon>
        <taxon>Capitella</taxon>
    </lineage>
</organism>
<dbReference type="HOGENOM" id="CLU_1847045_0_0_1"/>
<evidence type="ECO:0000313" key="3">
    <source>
        <dbReference type="Proteomes" id="UP000014760"/>
    </source>
</evidence>
<dbReference type="EMBL" id="AMQN01033766">
    <property type="status" value="NOT_ANNOTATED_CDS"/>
    <property type="molecule type" value="Genomic_DNA"/>
</dbReference>
<reference evidence="3" key="1">
    <citation type="submission" date="2012-12" db="EMBL/GenBank/DDBJ databases">
        <authorList>
            <person name="Hellsten U."/>
            <person name="Grimwood J."/>
            <person name="Chapman J.A."/>
            <person name="Shapiro H."/>
            <person name="Aerts A."/>
            <person name="Otillar R.P."/>
            <person name="Terry A.Y."/>
            <person name="Boore J.L."/>
            <person name="Simakov O."/>
            <person name="Marletaz F."/>
            <person name="Cho S.-J."/>
            <person name="Edsinger-Gonzales E."/>
            <person name="Havlak P."/>
            <person name="Kuo D.-H."/>
            <person name="Larsson T."/>
            <person name="Lv J."/>
            <person name="Arendt D."/>
            <person name="Savage R."/>
            <person name="Osoegawa K."/>
            <person name="de Jong P."/>
            <person name="Lindberg D.R."/>
            <person name="Seaver E.C."/>
            <person name="Weisblat D.A."/>
            <person name="Putnam N.H."/>
            <person name="Grigoriev I.V."/>
            <person name="Rokhsar D.S."/>
        </authorList>
    </citation>
    <scope>NUCLEOTIDE SEQUENCE</scope>
    <source>
        <strain evidence="3">I ESC-2004</strain>
    </source>
</reference>
<protein>
    <submittedName>
        <fullName evidence="1 2">Uncharacterized protein</fullName>
    </submittedName>
</protein>
<dbReference type="EMBL" id="KB312032">
    <property type="protein sequence ID" value="ELT87976.1"/>
    <property type="molecule type" value="Genomic_DNA"/>
</dbReference>
<dbReference type="EMBL" id="AMQN01033767">
    <property type="status" value="NOT_ANNOTATED_CDS"/>
    <property type="molecule type" value="Genomic_DNA"/>
</dbReference>
<reference evidence="2" key="3">
    <citation type="submission" date="2015-06" db="UniProtKB">
        <authorList>
            <consortium name="EnsemblMetazoa"/>
        </authorList>
    </citation>
    <scope>IDENTIFICATION</scope>
</reference>
<reference evidence="1 3" key="2">
    <citation type="journal article" date="2013" name="Nature">
        <title>Insights into bilaterian evolution from three spiralian genomes.</title>
        <authorList>
            <person name="Simakov O."/>
            <person name="Marletaz F."/>
            <person name="Cho S.J."/>
            <person name="Edsinger-Gonzales E."/>
            <person name="Havlak P."/>
            <person name="Hellsten U."/>
            <person name="Kuo D.H."/>
            <person name="Larsson T."/>
            <person name="Lv J."/>
            <person name="Arendt D."/>
            <person name="Savage R."/>
            <person name="Osoegawa K."/>
            <person name="de Jong P."/>
            <person name="Grimwood J."/>
            <person name="Chapman J.A."/>
            <person name="Shapiro H."/>
            <person name="Aerts A."/>
            <person name="Otillar R.P."/>
            <person name="Terry A.Y."/>
            <person name="Boore J.L."/>
            <person name="Grigoriev I.V."/>
            <person name="Lindberg D.R."/>
            <person name="Seaver E.C."/>
            <person name="Weisblat D.A."/>
            <person name="Putnam N.H."/>
            <person name="Rokhsar D.S."/>
        </authorList>
    </citation>
    <scope>NUCLEOTIDE SEQUENCE</scope>
    <source>
        <strain evidence="1 3">I ESC-2004</strain>
    </source>
</reference>
<evidence type="ECO:0000313" key="2">
    <source>
        <dbReference type="EnsemblMetazoa" id="CapteP204229"/>
    </source>
</evidence>
<name>R7T4X3_CAPTE</name>
<dbReference type="AlphaFoldDB" id="R7T4X3"/>
<dbReference type="Proteomes" id="UP000014760">
    <property type="component" value="Unassembled WGS sequence"/>
</dbReference>
<sequence>MPMLVSINIAHLAEIRLYVYQLDENSSLQFYENEDGELTVDNDLYTGSRPHQSEENGELYAESANFTFPYLETHHDESIYQNCEQPDEEIYANADHANQFVTDDGVVYIEVEFGAESDSNVIHGVVEDVEYAQIDLTKI</sequence>
<accession>R7T4X3</accession>
<evidence type="ECO:0000313" key="1">
    <source>
        <dbReference type="EMBL" id="ELT87976.1"/>
    </source>
</evidence>